<keyword evidence="7" id="KW-1185">Reference proteome</keyword>
<protein>
    <submittedName>
        <fullName evidence="6">AcrR family transcriptional regulator</fullName>
    </submittedName>
</protein>
<dbReference type="InterPro" id="IPR009057">
    <property type="entry name" value="Homeodomain-like_sf"/>
</dbReference>
<dbReference type="Gene3D" id="1.10.357.10">
    <property type="entry name" value="Tetracycline Repressor, domain 2"/>
    <property type="match status" value="1"/>
</dbReference>
<dbReference type="RefSeq" id="WP_100415420.1">
    <property type="nucleotide sequence ID" value="NZ_PGEZ01000002.1"/>
</dbReference>
<gene>
    <name evidence="6" type="ORF">CLV56_3740</name>
</gene>
<evidence type="ECO:0000313" key="7">
    <source>
        <dbReference type="Proteomes" id="UP000230842"/>
    </source>
</evidence>
<feature type="DNA-binding region" description="H-T-H motif" evidence="4">
    <location>
        <begin position="49"/>
        <end position="68"/>
    </location>
</feature>
<dbReference type="OrthoDB" id="6077212at2"/>
<dbReference type="AlphaFoldDB" id="A0A2M9B8G0"/>
<organism evidence="6 7">
    <name type="scientific">Mumia flava</name>
    <dbReference type="NCBI Taxonomy" id="1348852"/>
    <lineage>
        <taxon>Bacteria</taxon>
        <taxon>Bacillati</taxon>
        <taxon>Actinomycetota</taxon>
        <taxon>Actinomycetes</taxon>
        <taxon>Propionibacteriales</taxon>
        <taxon>Nocardioidaceae</taxon>
        <taxon>Mumia</taxon>
    </lineage>
</organism>
<dbReference type="Pfam" id="PF00440">
    <property type="entry name" value="TetR_N"/>
    <property type="match status" value="1"/>
</dbReference>
<proteinExistence type="predicted"/>
<dbReference type="Proteomes" id="UP000230842">
    <property type="component" value="Unassembled WGS sequence"/>
</dbReference>
<dbReference type="PANTHER" id="PTHR30055">
    <property type="entry name" value="HTH-TYPE TRANSCRIPTIONAL REGULATOR RUTR"/>
    <property type="match status" value="1"/>
</dbReference>
<dbReference type="GO" id="GO:0003700">
    <property type="term" value="F:DNA-binding transcription factor activity"/>
    <property type="evidence" value="ECO:0007669"/>
    <property type="project" value="TreeGrafter"/>
</dbReference>
<feature type="domain" description="HTH tetR-type" evidence="5">
    <location>
        <begin position="26"/>
        <end position="86"/>
    </location>
</feature>
<dbReference type="PROSITE" id="PS50977">
    <property type="entry name" value="HTH_TETR_2"/>
    <property type="match status" value="1"/>
</dbReference>
<comment type="caution">
    <text evidence="6">The sequence shown here is derived from an EMBL/GenBank/DDBJ whole genome shotgun (WGS) entry which is preliminary data.</text>
</comment>
<evidence type="ECO:0000256" key="3">
    <source>
        <dbReference type="ARBA" id="ARBA00023163"/>
    </source>
</evidence>
<keyword evidence="3" id="KW-0804">Transcription</keyword>
<name>A0A2M9B8G0_9ACTN</name>
<dbReference type="PRINTS" id="PR00455">
    <property type="entry name" value="HTHTETR"/>
</dbReference>
<dbReference type="GO" id="GO:0000976">
    <property type="term" value="F:transcription cis-regulatory region binding"/>
    <property type="evidence" value="ECO:0007669"/>
    <property type="project" value="TreeGrafter"/>
</dbReference>
<dbReference type="InterPro" id="IPR001647">
    <property type="entry name" value="HTH_TetR"/>
</dbReference>
<evidence type="ECO:0000313" key="6">
    <source>
        <dbReference type="EMBL" id="PJJ54232.1"/>
    </source>
</evidence>
<keyword evidence="1" id="KW-0805">Transcription regulation</keyword>
<sequence length="219" mass="23786">MATPGTDTDSLLARAFAEDASLAEEDAITTRVLEAASEQFSRVGVQRTTMADVARRAGVSRITVYRRFATKDVLVEQVVRREVRAYFAQFLVDIGAARTVAERVEVGFASALRAIRHNPVIGALLAAEPDPVVHSMMVDAGRTLATVSRFVAGQLRREQVAGNVSDDVDVDLVGELMVRISTSFLVTPSEVIDIDDVEQLRAVARTVLVPMLEPPAPRI</sequence>
<reference evidence="6 7" key="1">
    <citation type="submission" date="2017-11" db="EMBL/GenBank/DDBJ databases">
        <title>Genomic Encyclopedia of Archaeal and Bacterial Type Strains, Phase II (KMG-II): From Individual Species to Whole Genera.</title>
        <authorList>
            <person name="Goeker M."/>
        </authorList>
    </citation>
    <scope>NUCLEOTIDE SEQUENCE [LARGE SCALE GENOMIC DNA]</scope>
    <source>
        <strain evidence="6 7">DSM 27763</strain>
    </source>
</reference>
<evidence type="ECO:0000256" key="1">
    <source>
        <dbReference type="ARBA" id="ARBA00023015"/>
    </source>
</evidence>
<dbReference type="InterPro" id="IPR050109">
    <property type="entry name" value="HTH-type_TetR-like_transc_reg"/>
</dbReference>
<evidence type="ECO:0000259" key="5">
    <source>
        <dbReference type="PROSITE" id="PS50977"/>
    </source>
</evidence>
<dbReference type="PANTHER" id="PTHR30055:SF234">
    <property type="entry name" value="HTH-TYPE TRANSCRIPTIONAL REGULATOR BETI"/>
    <property type="match status" value="1"/>
</dbReference>
<keyword evidence="2 4" id="KW-0238">DNA-binding</keyword>
<evidence type="ECO:0000256" key="2">
    <source>
        <dbReference type="ARBA" id="ARBA00023125"/>
    </source>
</evidence>
<dbReference type="SUPFAM" id="SSF46689">
    <property type="entry name" value="Homeodomain-like"/>
    <property type="match status" value="1"/>
</dbReference>
<dbReference type="EMBL" id="PGEZ01000002">
    <property type="protein sequence ID" value="PJJ54232.1"/>
    <property type="molecule type" value="Genomic_DNA"/>
</dbReference>
<evidence type="ECO:0000256" key="4">
    <source>
        <dbReference type="PROSITE-ProRule" id="PRU00335"/>
    </source>
</evidence>
<accession>A0A2M9B8G0</accession>